<dbReference type="InterPro" id="IPR050834">
    <property type="entry name" value="Glycosyltransf_2"/>
</dbReference>
<sequence>MAQAERVTFIVMAYNQAPVVAEAVQSALDQDYENLQIILSDDCSTDETFDVIRSVVAGYDGPHDVEVNRTPRNLGIAPHVNLMFERAEGALVVLQAGDDISTPDRARKLHAAYVEGDAEGTARPMIVFSDMVGMTYDGHVGDYIVTNVEMRRMGLFRMAMSHYGIVGAVAAYNPEIYHRFGPLSVPGIAEDRVFTFRAFLAGTIKHVPEPLVFHRDGGISDLNPHQIKGAHQGMRALNRLSLLRDKRQSLIDSNTYSPRPRKTRKWLEDKIRQLEAQVADDIAAGLTPPEALDDLRGA</sequence>
<dbReference type="PANTHER" id="PTHR43685:SF2">
    <property type="entry name" value="GLYCOSYLTRANSFERASE 2-LIKE DOMAIN-CONTAINING PROTEIN"/>
    <property type="match status" value="1"/>
</dbReference>
<dbReference type="InterPro" id="IPR029044">
    <property type="entry name" value="Nucleotide-diphossugar_trans"/>
</dbReference>
<organism evidence="2 3">
    <name type="scientific">Rubricella aquisinus</name>
    <dbReference type="NCBI Taxonomy" id="2028108"/>
    <lineage>
        <taxon>Bacteria</taxon>
        <taxon>Pseudomonadati</taxon>
        <taxon>Pseudomonadota</taxon>
        <taxon>Alphaproteobacteria</taxon>
        <taxon>Rhodobacterales</taxon>
        <taxon>Paracoccaceae</taxon>
        <taxon>Rubricella</taxon>
    </lineage>
</organism>
<dbReference type="Pfam" id="PF00535">
    <property type="entry name" value="Glycos_transf_2"/>
    <property type="match status" value="1"/>
</dbReference>
<comment type="caution">
    <text evidence="2">The sequence shown here is derived from an EMBL/GenBank/DDBJ whole genome shotgun (WGS) entry which is preliminary data.</text>
</comment>
<name>A0A840WPQ9_9RHOB</name>
<gene>
    <name evidence="2" type="ORF">FHS89_001644</name>
</gene>
<dbReference type="InterPro" id="IPR001173">
    <property type="entry name" value="Glyco_trans_2-like"/>
</dbReference>
<keyword evidence="2" id="KW-0808">Transferase</keyword>
<keyword evidence="3" id="KW-1185">Reference proteome</keyword>
<reference evidence="2 3" key="1">
    <citation type="submission" date="2020-08" db="EMBL/GenBank/DDBJ databases">
        <title>Genomic Encyclopedia of Type Strains, Phase IV (KMG-IV): sequencing the most valuable type-strain genomes for metagenomic binning, comparative biology and taxonomic classification.</title>
        <authorList>
            <person name="Goeker M."/>
        </authorList>
    </citation>
    <scope>NUCLEOTIDE SEQUENCE [LARGE SCALE GENOMIC DNA]</scope>
    <source>
        <strain evidence="2 3">DSM 103377</strain>
    </source>
</reference>
<feature type="domain" description="Glycosyltransferase 2-like" evidence="1">
    <location>
        <begin position="9"/>
        <end position="121"/>
    </location>
</feature>
<dbReference type="CDD" id="cd00761">
    <property type="entry name" value="Glyco_tranf_GTA_type"/>
    <property type="match status" value="1"/>
</dbReference>
<dbReference type="PANTHER" id="PTHR43685">
    <property type="entry name" value="GLYCOSYLTRANSFERASE"/>
    <property type="match status" value="1"/>
</dbReference>
<accession>A0A840WPQ9</accession>
<dbReference type="Gene3D" id="3.90.550.10">
    <property type="entry name" value="Spore Coat Polysaccharide Biosynthesis Protein SpsA, Chain A"/>
    <property type="match status" value="1"/>
</dbReference>
<dbReference type="SUPFAM" id="SSF53448">
    <property type="entry name" value="Nucleotide-diphospho-sugar transferases"/>
    <property type="match status" value="1"/>
</dbReference>
<evidence type="ECO:0000259" key="1">
    <source>
        <dbReference type="Pfam" id="PF00535"/>
    </source>
</evidence>
<evidence type="ECO:0000313" key="2">
    <source>
        <dbReference type="EMBL" id="MBB5515632.1"/>
    </source>
</evidence>
<dbReference type="EMBL" id="JACIJS010000004">
    <property type="protein sequence ID" value="MBB5515632.1"/>
    <property type="molecule type" value="Genomic_DNA"/>
</dbReference>
<dbReference type="RefSeq" id="WP_184010479.1">
    <property type="nucleotide sequence ID" value="NZ_JACIJS010000004.1"/>
</dbReference>
<dbReference type="GO" id="GO:0016740">
    <property type="term" value="F:transferase activity"/>
    <property type="evidence" value="ECO:0007669"/>
    <property type="project" value="UniProtKB-KW"/>
</dbReference>
<proteinExistence type="predicted"/>
<protein>
    <submittedName>
        <fullName evidence="2">Glycosyltransferase involved in cell wall biosynthesis</fullName>
    </submittedName>
</protein>
<evidence type="ECO:0000313" key="3">
    <source>
        <dbReference type="Proteomes" id="UP000553766"/>
    </source>
</evidence>
<dbReference type="Proteomes" id="UP000553766">
    <property type="component" value="Unassembled WGS sequence"/>
</dbReference>
<dbReference type="AlphaFoldDB" id="A0A840WPQ9"/>